<evidence type="ECO:0000313" key="4">
    <source>
        <dbReference type="Proteomes" id="UP000727407"/>
    </source>
</evidence>
<protein>
    <submittedName>
        <fullName evidence="3">Serine/threonine-protein kinase N2-like isoform X2</fullName>
    </submittedName>
</protein>
<reference evidence="3" key="1">
    <citation type="submission" date="2020-07" db="EMBL/GenBank/DDBJ databases">
        <title>Clarias magur genome sequencing, assembly and annotation.</title>
        <authorList>
            <person name="Kushwaha B."/>
            <person name="Kumar R."/>
            <person name="Das P."/>
            <person name="Joshi C.G."/>
            <person name="Kumar D."/>
            <person name="Nagpure N.S."/>
            <person name="Pandey M."/>
            <person name="Agarwal S."/>
            <person name="Srivastava S."/>
            <person name="Singh M."/>
            <person name="Sahoo L."/>
            <person name="Jayasankar P."/>
            <person name="Meher P.K."/>
            <person name="Koringa P.G."/>
            <person name="Iquebal M.A."/>
            <person name="Das S.P."/>
            <person name="Bit A."/>
            <person name="Patnaik S."/>
            <person name="Patel N."/>
            <person name="Shah T.M."/>
            <person name="Hinsu A."/>
            <person name="Jena J.K."/>
        </authorList>
    </citation>
    <scope>NUCLEOTIDE SEQUENCE</scope>
    <source>
        <strain evidence="3">CIFAMagur01</strain>
        <tissue evidence="3">Testis</tissue>
    </source>
</reference>
<evidence type="ECO:0000256" key="1">
    <source>
        <dbReference type="SAM" id="MobiDB-lite"/>
    </source>
</evidence>
<dbReference type="InterPro" id="IPR000008">
    <property type="entry name" value="C2_dom"/>
</dbReference>
<dbReference type="EMBL" id="QNUK01000832">
    <property type="protein sequence ID" value="KAF5889288.1"/>
    <property type="molecule type" value="Genomic_DNA"/>
</dbReference>
<dbReference type="InterPro" id="IPR035892">
    <property type="entry name" value="C2_domain_sf"/>
</dbReference>
<keyword evidence="4" id="KW-1185">Reference proteome</keyword>
<dbReference type="AlphaFoldDB" id="A0A8J4TFE4"/>
<gene>
    <name evidence="3" type="primary">pkn2</name>
    <name evidence="3" type="ORF">DAT39_021007</name>
</gene>
<proteinExistence type="predicted"/>
<feature type="non-terminal residue" evidence="3">
    <location>
        <position position="1"/>
    </location>
</feature>
<comment type="caution">
    <text evidence="3">The sequence shown here is derived from an EMBL/GenBank/DDBJ whole genome shotgun (WGS) entry which is preliminary data.</text>
</comment>
<feature type="domain" description="C2" evidence="2">
    <location>
        <begin position="1"/>
        <end position="129"/>
    </location>
</feature>
<dbReference type="Proteomes" id="UP000727407">
    <property type="component" value="Unassembled WGS sequence"/>
</dbReference>
<dbReference type="OrthoDB" id="63267at2759"/>
<feature type="compositionally biased region" description="Polar residues" evidence="1">
    <location>
        <begin position="26"/>
        <end position="35"/>
    </location>
</feature>
<sequence length="166" mass="19374">TLDVRLMGCQDLLENVPGRSKAVTASLPSWSPSDTRSSFMSRHSRSRSLSKTDELSNEISAVLKLDNTVVGQTSWKPISNQSWDQKFTLELDRSRELEISVYWRDWRSLCAVKFLRLEDFLDNQRHGMCLYLEPQGTLFAEVTFFNPVIERRTKLRRQKKIFSKQQ</sequence>
<evidence type="ECO:0000259" key="2">
    <source>
        <dbReference type="SMART" id="SM00239"/>
    </source>
</evidence>
<dbReference type="SMART" id="SM00239">
    <property type="entry name" value="C2"/>
    <property type="match status" value="1"/>
</dbReference>
<feature type="region of interest" description="Disordered" evidence="1">
    <location>
        <begin position="24"/>
        <end position="45"/>
    </location>
</feature>
<evidence type="ECO:0000313" key="3">
    <source>
        <dbReference type="EMBL" id="KAF5889288.1"/>
    </source>
</evidence>
<dbReference type="GO" id="GO:0016301">
    <property type="term" value="F:kinase activity"/>
    <property type="evidence" value="ECO:0007669"/>
    <property type="project" value="UniProtKB-KW"/>
</dbReference>
<accession>A0A8J4TFE4</accession>
<keyword evidence="3" id="KW-0418">Kinase</keyword>
<organism evidence="3 4">
    <name type="scientific">Clarias magur</name>
    <name type="common">Asian catfish</name>
    <name type="synonym">Macropteronotus magur</name>
    <dbReference type="NCBI Taxonomy" id="1594786"/>
    <lineage>
        <taxon>Eukaryota</taxon>
        <taxon>Metazoa</taxon>
        <taxon>Chordata</taxon>
        <taxon>Craniata</taxon>
        <taxon>Vertebrata</taxon>
        <taxon>Euteleostomi</taxon>
        <taxon>Actinopterygii</taxon>
        <taxon>Neopterygii</taxon>
        <taxon>Teleostei</taxon>
        <taxon>Ostariophysi</taxon>
        <taxon>Siluriformes</taxon>
        <taxon>Clariidae</taxon>
        <taxon>Clarias</taxon>
    </lineage>
</organism>
<dbReference type="Gene3D" id="2.60.40.150">
    <property type="entry name" value="C2 domain"/>
    <property type="match status" value="1"/>
</dbReference>
<feature type="non-terminal residue" evidence="3">
    <location>
        <position position="166"/>
    </location>
</feature>
<keyword evidence="3" id="KW-0808">Transferase</keyword>
<dbReference type="SUPFAM" id="SSF49562">
    <property type="entry name" value="C2 domain (Calcium/lipid-binding domain, CaLB)"/>
    <property type="match status" value="1"/>
</dbReference>
<name>A0A8J4TFE4_CLAMG</name>